<accession>A0A9K3MZA6</accession>
<reference evidence="1" key="1">
    <citation type="journal article" date="2017" name="Nature">
        <title>The sunflower genome provides insights into oil metabolism, flowering and Asterid evolution.</title>
        <authorList>
            <person name="Badouin H."/>
            <person name="Gouzy J."/>
            <person name="Grassa C.J."/>
            <person name="Murat F."/>
            <person name="Staton S.E."/>
            <person name="Cottret L."/>
            <person name="Lelandais-Briere C."/>
            <person name="Owens G.L."/>
            <person name="Carrere S."/>
            <person name="Mayjonade B."/>
            <person name="Legrand L."/>
            <person name="Gill N."/>
            <person name="Kane N.C."/>
            <person name="Bowers J.E."/>
            <person name="Hubner S."/>
            <person name="Bellec A."/>
            <person name="Berard A."/>
            <person name="Berges H."/>
            <person name="Blanchet N."/>
            <person name="Boniface M.C."/>
            <person name="Brunel D."/>
            <person name="Catrice O."/>
            <person name="Chaidir N."/>
            <person name="Claudel C."/>
            <person name="Donnadieu C."/>
            <person name="Faraut T."/>
            <person name="Fievet G."/>
            <person name="Helmstetter N."/>
            <person name="King M."/>
            <person name="Knapp S.J."/>
            <person name="Lai Z."/>
            <person name="Le Paslier M.C."/>
            <person name="Lippi Y."/>
            <person name="Lorenzon L."/>
            <person name="Mandel J.R."/>
            <person name="Marage G."/>
            <person name="Marchand G."/>
            <person name="Marquand E."/>
            <person name="Bret-Mestries E."/>
            <person name="Morien E."/>
            <person name="Nambeesan S."/>
            <person name="Nguyen T."/>
            <person name="Pegot-Espagnet P."/>
            <person name="Pouilly N."/>
            <person name="Raftis F."/>
            <person name="Sallet E."/>
            <person name="Schiex T."/>
            <person name="Thomas J."/>
            <person name="Vandecasteele C."/>
            <person name="Vares D."/>
            <person name="Vear F."/>
            <person name="Vautrin S."/>
            <person name="Crespi M."/>
            <person name="Mangin B."/>
            <person name="Burke J.M."/>
            <person name="Salse J."/>
            <person name="Munos S."/>
            <person name="Vincourt P."/>
            <person name="Rieseberg L.H."/>
            <person name="Langlade N.B."/>
        </authorList>
    </citation>
    <scope>NUCLEOTIDE SEQUENCE</scope>
    <source>
        <tissue evidence="1">Leaves</tissue>
    </source>
</reference>
<proteinExistence type="predicted"/>
<reference evidence="1" key="2">
    <citation type="submission" date="2020-06" db="EMBL/GenBank/DDBJ databases">
        <title>Helianthus annuus Genome sequencing and assembly Release 2.</title>
        <authorList>
            <person name="Gouzy J."/>
            <person name="Langlade N."/>
            <person name="Munos S."/>
        </authorList>
    </citation>
    <scope>NUCLEOTIDE SEQUENCE</scope>
    <source>
        <tissue evidence="1">Leaves</tissue>
    </source>
</reference>
<evidence type="ECO:0000313" key="1">
    <source>
        <dbReference type="EMBL" id="KAF5781190.1"/>
    </source>
</evidence>
<comment type="caution">
    <text evidence="1">The sequence shown here is derived from an EMBL/GenBank/DDBJ whole genome shotgun (WGS) entry which is preliminary data.</text>
</comment>
<name>A0A9K3MZA6_HELAN</name>
<organism evidence="1 2">
    <name type="scientific">Helianthus annuus</name>
    <name type="common">Common sunflower</name>
    <dbReference type="NCBI Taxonomy" id="4232"/>
    <lineage>
        <taxon>Eukaryota</taxon>
        <taxon>Viridiplantae</taxon>
        <taxon>Streptophyta</taxon>
        <taxon>Embryophyta</taxon>
        <taxon>Tracheophyta</taxon>
        <taxon>Spermatophyta</taxon>
        <taxon>Magnoliopsida</taxon>
        <taxon>eudicotyledons</taxon>
        <taxon>Gunneridae</taxon>
        <taxon>Pentapetalae</taxon>
        <taxon>asterids</taxon>
        <taxon>campanulids</taxon>
        <taxon>Asterales</taxon>
        <taxon>Asteraceae</taxon>
        <taxon>Asteroideae</taxon>
        <taxon>Heliantheae alliance</taxon>
        <taxon>Heliantheae</taxon>
        <taxon>Helianthus</taxon>
    </lineage>
</organism>
<dbReference type="Gramene" id="mRNA:HanXRQr2_Chr11g0480591">
    <property type="protein sequence ID" value="CDS:HanXRQr2_Chr11g0480591.1"/>
    <property type="gene ID" value="HanXRQr2_Chr11g0480591"/>
</dbReference>
<evidence type="ECO:0000313" key="2">
    <source>
        <dbReference type="Proteomes" id="UP000215914"/>
    </source>
</evidence>
<dbReference type="Proteomes" id="UP000215914">
    <property type="component" value="Unassembled WGS sequence"/>
</dbReference>
<dbReference type="AlphaFoldDB" id="A0A9K3MZA6"/>
<dbReference type="EMBL" id="MNCJ02000326">
    <property type="protein sequence ID" value="KAF5781190.1"/>
    <property type="molecule type" value="Genomic_DNA"/>
</dbReference>
<protein>
    <submittedName>
        <fullName evidence="1">Uncharacterized protein</fullName>
    </submittedName>
</protein>
<gene>
    <name evidence="1" type="ORF">HanXRQr2_Chr11g0480591</name>
</gene>
<keyword evidence="2" id="KW-1185">Reference proteome</keyword>
<sequence length="49" mass="5424">MKHVQKTCRMSVPLAVRSRSASNYDETRTNAKNGPNYATSGILSCHTLK</sequence>